<accession>A0ABN1E8S1</accession>
<organism evidence="1 2">
    <name type="scientific">Rhizomicrobium electricum</name>
    <dbReference type="NCBI Taxonomy" id="480070"/>
    <lineage>
        <taxon>Bacteria</taxon>
        <taxon>Pseudomonadati</taxon>
        <taxon>Pseudomonadota</taxon>
        <taxon>Alphaproteobacteria</taxon>
        <taxon>Micropepsales</taxon>
        <taxon>Micropepsaceae</taxon>
        <taxon>Rhizomicrobium</taxon>
    </lineage>
</organism>
<protein>
    <submittedName>
        <fullName evidence="1">Uncharacterized protein</fullName>
    </submittedName>
</protein>
<sequence length="133" mass="15054">MPFSLGRAGEFVDDGFLWCVAGQNLVYCDSRQPFTRYTHKVGKGAVAEYYAAVVHDSEGWFADLLYQQPVRSRRASHAALAEVPCGFVAFYVFPGMPGRAQKFFCHDEHVFRFPQLGAESFDDLEGCFGWCRH</sequence>
<dbReference type="EMBL" id="BAAADD010000002">
    <property type="protein sequence ID" value="GAA0561532.1"/>
    <property type="molecule type" value="Genomic_DNA"/>
</dbReference>
<gene>
    <name evidence="1" type="ORF">GCM10008942_07450</name>
</gene>
<keyword evidence="2" id="KW-1185">Reference proteome</keyword>
<dbReference type="Proteomes" id="UP001499951">
    <property type="component" value="Unassembled WGS sequence"/>
</dbReference>
<evidence type="ECO:0000313" key="2">
    <source>
        <dbReference type="Proteomes" id="UP001499951"/>
    </source>
</evidence>
<name>A0ABN1E8S1_9PROT</name>
<evidence type="ECO:0000313" key="1">
    <source>
        <dbReference type="EMBL" id="GAA0561532.1"/>
    </source>
</evidence>
<proteinExistence type="predicted"/>
<comment type="caution">
    <text evidence="1">The sequence shown here is derived from an EMBL/GenBank/DDBJ whole genome shotgun (WGS) entry which is preliminary data.</text>
</comment>
<reference evidence="1 2" key="1">
    <citation type="journal article" date="2019" name="Int. J. Syst. Evol. Microbiol.">
        <title>The Global Catalogue of Microorganisms (GCM) 10K type strain sequencing project: providing services to taxonomists for standard genome sequencing and annotation.</title>
        <authorList>
            <consortium name="The Broad Institute Genomics Platform"/>
            <consortium name="The Broad Institute Genome Sequencing Center for Infectious Disease"/>
            <person name="Wu L."/>
            <person name="Ma J."/>
        </authorList>
    </citation>
    <scope>NUCLEOTIDE SEQUENCE [LARGE SCALE GENOMIC DNA]</scope>
    <source>
        <strain evidence="1 2">JCM 15089</strain>
    </source>
</reference>